<feature type="compositionally biased region" description="Polar residues" evidence="7">
    <location>
        <begin position="1"/>
        <end position="10"/>
    </location>
</feature>
<protein>
    <recommendedName>
        <fullName evidence="8">MPN domain-containing protein</fullName>
    </recommendedName>
</protein>
<gene>
    <name evidence="9" type="ORF">CAT59_03995</name>
</gene>
<feature type="region of interest" description="Disordered" evidence="7">
    <location>
        <begin position="1"/>
        <end position="21"/>
    </location>
</feature>
<evidence type="ECO:0000313" key="10">
    <source>
        <dbReference type="Proteomes" id="UP000195162"/>
    </source>
</evidence>
<evidence type="ECO:0000256" key="2">
    <source>
        <dbReference type="ARBA" id="ARBA00022723"/>
    </source>
</evidence>
<keyword evidence="4" id="KW-0862">Zinc</keyword>
<evidence type="ECO:0000256" key="7">
    <source>
        <dbReference type="SAM" id="MobiDB-lite"/>
    </source>
</evidence>
<evidence type="ECO:0000259" key="8">
    <source>
        <dbReference type="PROSITE" id="PS50249"/>
    </source>
</evidence>
<dbReference type="InterPro" id="IPR010994">
    <property type="entry name" value="RuvA_2-like"/>
</dbReference>
<dbReference type="AlphaFoldDB" id="A0A242U7D7"/>
<evidence type="ECO:0000256" key="1">
    <source>
        <dbReference type="ARBA" id="ARBA00022670"/>
    </source>
</evidence>
<reference evidence="9 10" key="1">
    <citation type="submission" date="2017-05" db="EMBL/GenBank/DDBJ databases">
        <authorList>
            <person name="Song R."/>
            <person name="Chenine A.L."/>
            <person name="Ruprecht R.M."/>
        </authorList>
    </citation>
    <scope>NUCLEOTIDE SEQUENCE [LARGE SCALE GENOMIC DNA]</scope>
    <source>
        <strain evidence="9 10">ARLG1955</strain>
    </source>
</reference>
<proteinExistence type="inferred from homology"/>
<dbReference type="EMBL" id="NGIR01000014">
    <property type="protein sequence ID" value="OTU29442.1"/>
    <property type="molecule type" value="Genomic_DNA"/>
</dbReference>
<dbReference type="SUPFAM" id="SSF47781">
    <property type="entry name" value="RuvA domain 2-like"/>
    <property type="match status" value="1"/>
</dbReference>
<dbReference type="InterPro" id="IPR001405">
    <property type="entry name" value="UPF0758"/>
</dbReference>
<dbReference type="Gene3D" id="3.40.140.10">
    <property type="entry name" value="Cytidine Deaminase, domain 2"/>
    <property type="match status" value="1"/>
</dbReference>
<dbReference type="Pfam" id="PF20582">
    <property type="entry name" value="UPF0758_N"/>
    <property type="match status" value="1"/>
</dbReference>
<dbReference type="GO" id="GO:0046872">
    <property type="term" value="F:metal ion binding"/>
    <property type="evidence" value="ECO:0007669"/>
    <property type="project" value="UniProtKB-KW"/>
</dbReference>
<evidence type="ECO:0000256" key="6">
    <source>
        <dbReference type="RuleBase" id="RU003797"/>
    </source>
</evidence>
<keyword evidence="1" id="KW-0645">Protease</keyword>
<accession>A0A242U7D7</accession>
<keyword evidence="3" id="KW-0378">Hydrolase</keyword>
<dbReference type="CDD" id="cd08071">
    <property type="entry name" value="MPN_DUF2466"/>
    <property type="match status" value="1"/>
</dbReference>
<dbReference type="PANTHER" id="PTHR30471">
    <property type="entry name" value="DNA REPAIR PROTEIN RADC"/>
    <property type="match status" value="1"/>
</dbReference>
<evidence type="ECO:0000256" key="3">
    <source>
        <dbReference type="ARBA" id="ARBA00022801"/>
    </source>
</evidence>
<dbReference type="Pfam" id="PF04002">
    <property type="entry name" value="RadC"/>
    <property type="match status" value="1"/>
</dbReference>
<dbReference type="Gene3D" id="1.10.150.20">
    <property type="entry name" value="5' to 3' exonuclease, C-terminal subdomain"/>
    <property type="match status" value="1"/>
</dbReference>
<dbReference type="NCBIfam" id="TIGR00608">
    <property type="entry name" value="radc"/>
    <property type="match status" value="1"/>
</dbReference>
<dbReference type="Proteomes" id="UP000195162">
    <property type="component" value="Unassembled WGS sequence"/>
</dbReference>
<keyword evidence="2" id="KW-0479">Metal-binding</keyword>
<dbReference type="PROSITE" id="PS50249">
    <property type="entry name" value="MPN"/>
    <property type="match status" value="1"/>
</dbReference>
<dbReference type="PANTHER" id="PTHR30471:SF3">
    <property type="entry name" value="UPF0758 PROTEIN YEES-RELATED"/>
    <property type="match status" value="1"/>
</dbReference>
<keyword evidence="5" id="KW-0482">Metalloprotease</keyword>
<sequence length="239" mass="27180">MLGNMNTSIKNWPEQERPRERLLQQGPQSLSDAELLAIFLRSGSRQYSAVELSRLLIQHFGNLNAVFDASFSELTQFNGIGATKYSQLLAVKELGRRYLNHHFQTNNLSLHSSDLVLDYLRYELKGEKQEVFAVLCLDPELRKLHFKKLFFGSVQHCAVSVNQTLRYALQQHACQLVIAHNHPFGSAQPSSEDIALTQQLERACQLVEIRLLDHFIISPEGSFSFAEQQLLNPTTISVQ</sequence>
<name>A0A242U7D7_ACIPI</name>
<dbReference type="InterPro" id="IPR025657">
    <property type="entry name" value="RadC_JAB"/>
</dbReference>
<evidence type="ECO:0000256" key="5">
    <source>
        <dbReference type="ARBA" id="ARBA00023049"/>
    </source>
</evidence>
<dbReference type="SUPFAM" id="SSF102712">
    <property type="entry name" value="JAB1/MPN domain"/>
    <property type="match status" value="1"/>
</dbReference>
<comment type="caution">
    <text evidence="9">The sequence shown here is derived from an EMBL/GenBank/DDBJ whole genome shotgun (WGS) entry which is preliminary data.</text>
</comment>
<dbReference type="NCBIfam" id="NF000642">
    <property type="entry name" value="PRK00024.1"/>
    <property type="match status" value="1"/>
</dbReference>
<dbReference type="RefSeq" id="WP_086265237.1">
    <property type="nucleotide sequence ID" value="NZ_JADVOH010000007.1"/>
</dbReference>
<feature type="domain" description="MPN" evidence="8">
    <location>
        <begin position="109"/>
        <end position="231"/>
    </location>
</feature>
<dbReference type="InterPro" id="IPR046778">
    <property type="entry name" value="UPF0758_N"/>
</dbReference>
<dbReference type="GO" id="GO:0008237">
    <property type="term" value="F:metallopeptidase activity"/>
    <property type="evidence" value="ECO:0007669"/>
    <property type="project" value="UniProtKB-KW"/>
</dbReference>
<organism evidence="9 10">
    <name type="scientific">Acinetobacter pittii</name>
    <name type="common">Acinetobacter genomosp. 3</name>
    <dbReference type="NCBI Taxonomy" id="48296"/>
    <lineage>
        <taxon>Bacteria</taxon>
        <taxon>Pseudomonadati</taxon>
        <taxon>Pseudomonadota</taxon>
        <taxon>Gammaproteobacteria</taxon>
        <taxon>Moraxellales</taxon>
        <taxon>Moraxellaceae</taxon>
        <taxon>Acinetobacter</taxon>
        <taxon>Acinetobacter calcoaceticus/baumannii complex</taxon>
    </lineage>
</organism>
<evidence type="ECO:0000256" key="4">
    <source>
        <dbReference type="ARBA" id="ARBA00022833"/>
    </source>
</evidence>
<evidence type="ECO:0000313" key="9">
    <source>
        <dbReference type="EMBL" id="OTU29442.1"/>
    </source>
</evidence>
<dbReference type="InterPro" id="IPR037518">
    <property type="entry name" value="MPN"/>
</dbReference>
<dbReference type="GO" id="GO:0006508">
    <property type="term" value="P:proteolysis"/>
    <property type="evidence" value="ECO:0007669"/>
    <property type="project" value="UniProtKB-KW"/>
</dbReference>
<comment type="similarity">
    <text evidence="6">Belongs to the UPF0758 family.</text>
</comment>